<evidence type="ECO:0000256" key="5">
    <source>
        <dbReference type="SAM" id="Phobius"/>
    </source>
</evidence>
<organism evidence="6 7">
    <name type="scientific">Brevundimonas goettingensis</name>
    <dbReference type="NCBI Taxonomy" id="2774190"/>
    <lineage>
        <taxon>Bacteria</taxon>
        <taxon>Pseudomonadati</taxon>
        <taxon>Pseudomonadota</taxon>
        <taxon>Alphaproteobacteria</taxon>
        <taxon>Caulobacterales</taxon>
        <taxon>Caulobacteraceae</taxon>
        <taxon>Brevundimonas</taxon>
    </lineage>
</organism>
<dbReference type="Pfam" id="PF13520">
    <property type="entry name" value="AA_permease_2"/>
    <property type="match status" value="1"/>
</dbReference>
<dbReference type="AlphaFoldDB" id="A0A975GWQ6"/>
<evidence type="ECO:0000256" key="2">
    <source>
        <dbReference type="ARBA" id="ARBA00022692"/>
    </source>
</evidence>
<dbReference type="PANTHER" id="PTHR11785:SF512">
    <property type="entry name" value="SOBREMESA, ISOFORM B"/>
    <property type="match status" value="1"/>
</dbReference>
<evidence type="ECO:0000313" key="6">
    <source>
        <dbReference type="EMBL" id="QTC89740.1"/>
    </source>
</evidence>
<keyword evidence="4 5" id="KW-0472">Membrane</keyword>
<dbReference type="GO" id="GO:0016020">
    <property type="term" value="C:membrane"/>
    <property type="evidence" value="ECO:0007669"/>
    <property type="project" value="UniProtKB-SubCell"/>
</dbReference>
<feature type="transmembrane region" description="Helical" evidence="5">
    <location>
        <begin position="163"/>
        <end position="181"/>
    </location>
</feature>
<dbReference type="InterPro" id="IPR050598">
    <property type="entry name" value="AminoAcid_Transporter"/>
</dbReference>
<reference evidence="6" key="1">
    <citation type="submission" date="2020-09" db="EMBL/GenBank/DDBJ databases">
        <title>Brevundimonas sp. LVF2 isolated from a puddle in Goettingen, Germany.</title>
        <authorList>
            <person name="Friedrich I."/>
            <person name="Klassen A."/>
            <person name="Hannes N."/>
            <person name="Schneider D."/>
            <person name="Hertel R."/>
            <person name="Daniel R."/>
        </authorList>
    </citation>
    <scope>NUCLEOTIDE SEQUENCE</scope>
    <source>
        <strain evidence="6">LVF2</strain>
    </source>
</reference>
<dbReference type="EMBL" id="CP062222">
    <property type="protein sequence ID" value="QTC89740.1"/>
    <property type="molecule type" value="Genomic_DNA"/>
</dbReference>
<dbReference type="KEGG" id="bgoe:IFJ75_10480"/>
<feature type="transmembrane region" description="Helical" evidence="5">
    <location>
        <begin position="333"/>
        <end position="352"/>
    </location>
</feature>
<feature type="transmembrane region" description="Helical" evidence="5">
    <location>
        <begin position="193"/>
        <end position="211"/>
    </location>
</feature>
<proteinExistence type="predicted"/>
<evidence type="ECO:0000256" key="3">
    <source>
        <dbReference type="ARBA" id="ARBA00022989"/>
    </source>
</evidence>
<dbReference type="Gene3D" id="1.20.1740.10">
    <property type="entry name" value="Amino acid/polyamine transporter I"/>
    <property type="match status" value="1"/>
</dbReference>
<feature type="transmembrane region" description="Helical" evidence="5">
    <location>
        <begin position="131"/>
        <end position="151"/>
    </location>
</feature>
<feature type="transmembrane region" description="Helical" evidence="5">
    <location>
        <begin position="51"/>
        <end position="74"/>
    </location>
</feature>
<feature type="transmembrane region" description="Helical" evidence="5">
    <location>
        <begin position="358"/>
        <end position="378"/>
    </location>
</feature>
<dbReference type="PANTHER" id="PTHR11785">
    <property type="entry name" value="AMINO ACID TRANSPORTER"/>
    <property type="match status" value="1"/>
</dbReference>
<protein>
    <submittedName>
        <fullName evidence="6">Amino acid permease</fullName>
    </submittedName>
</protein>
<evidence type="ECO:0000256" key="4">
    <source>
        <dbReference type="ARBA" id="ARBA00023136"/>
    </source>
</evidence>
<feature type="transmembrane region" description="Helical" evidence="5">
    <location>
        <begin position="287"/>
        <end position="312"/>
    </location>
</feature>
<keyword evidence="7" id="KW-1185">Reference proteome</keyword>
<feature type="transmembrane region" description="Helical" evidence="5">
    <location>
        <begin position="237"/>
        <end position="260"/>
    </location>
</feature>
<keyword evidence="3 5" id="KW-1133">Transmembrane helix</keyword>
<keyword evidence="2 5" id="KW-0812">Transmembrane</keyword>
<feature type="transmembrane region" description="Helical" evidence="5">
    <location>
        <begin position="390"/>
        <end position="411"/>
    </location>
</feature>
<dbReference type="PIRSF" id="PIRSF006060">
    <property type="entry name" value="AA_transporter"/>
    <property type="match status" value="1"/>
</dbReference>
<dbReference type="GO" id="GO:0015179">
    <property type="term" value="F:L-amino acid transmembrane transporter activity"/>
    <property type="evidence" value="ECO:0007669"/>
    <property type="project" value="TreeGrafter"/>
</dbReference>
<name>A0A975GWQ6_9CAUL</name>
<dbReference type="Proteomes" id="UP000663918">
    <property type="component" value="Chromosome"/>
</dbReference>
<feature type="transmembrane region" description="Helical" evidence="5">
    <location>
        <begin position="95"/>
        <end position="119"/>
    </location>
</feature>
<sequence>MTTEDGGADRGHLLRVLGVAFGVAVIVGGTIGQGILRSPGVVAEGGKTPFVIIGLWLLGGLIAWIDAMSTVELASSIRKTGGPFIFARRTYGSMGGLAVGIADWLGNMGGIAFVSVVFAEYIHRLGIATSLPLGIIALLLVCVVGVVQSLGTKIGGRSQEVGSAIKAVLFLLLIAGLLLAPRGEPVATPVSPGMATALTISGIVVALRAIFGTYQGWNSAAYFCEEVRDPAKAIARATFSGIAVVTGIYVLVNLALLHVMTPAEMAGSNLVAADAAERVFGAAADPIVTGISLIALVTIINAMVMVFPRVLFAMAREFEITPLTRVTRVGTPIAALIATVVVGGGLALIGVYETLLAFSTSILALMGVAVNAAVIVLRRKEPDLERPYRMPLYPLPAIVALVINLALFVAFVREDPVTSLEAFAALAVLTVVGWWLTRGKRPAG</sequence>
<gene>
    <name evidence="6" type="ORF">IFJ75_10480</name>
</gene>
<feature type="transmembrane region" description="Helical" evidence="5">
    <location>
        <begin position="12"/>
        <end position="31"/>
    </location>
</feature>
<dbReference type="RefSeq" id="WP_207867966.1">
    <property type="nucleotide sequence ID" value="NZ_CP062222.1"/>
</dbReference>
<evidence type="ECO:0000313" key="7">
    <source>
        <dbReference type="Proteomes" id="UP000663918"/>
    </source>
</evidence>
<evidence type="ECO:0000256" key="1">
    <source>
        <dbReference type="ARBA" id="ARBA00004141"/>
    </source>
</evidence>
<feature type="transmembrane region" description="Helical" evidence="5">
    <location>
        <begin position="417"/>
        <end position="436"/>
    </location>
</feature>
<dbReference type="InterPro" id="IPR002293">
    <property type="entry name" value="AA/rel_permease1"/>
</dbReference>
<accession>A0A975GWQ6</accession>
<comment type="subcellular location">
    <subcellularLocation>
        <location evidence="1">Membrane</location>
        <topology evidence="1">Multi-pass membrane protein</topology>
    </subcellularLocation>
</comment>